<keyword evidence="3 6" id="KW-0479">Metal-binding</keyword>
<feature type="region of interest" description="Disordered" evidence="7">
    <location>
        <begin position="181"/>
        <end position="233"/>
    </location>
</feature>
<proteinExistence type="predicted"/>
<dbReference type="HOGENOM" id="CLU_060944_4_0_5"/>
<keyword evidence="1" id="KW-0813">Transport</keyword>
<dbReference type="PANTHER" id="PTHR11961">
    <property type="entry name" value="CYTOCHROME C"/>
    <property type="match status" value="1"/>
</dbReference>
<keyword evidence="8" id="KW-0812">Transmembrane</keyword>
<dbReference type="InterPro" id="IPR002327">
    <property type="entry name" value="Cyt_c_1A/1B"/>
</dbReference>
<evidence type="ECO:0000256" key="2">
    <source>
        <dbReference type="ARBA" id="ARBA00022617"/>
    </source>
</evidence>
<evidence type="ECO:0000313" key="11">
    <source>
        <dbReference type="Proteomes" id="UP000032160"/>
    </source>
</evidence>
<dbReference type="OrthoDB" id="9805828at2"/>
<dbReference type="SUPFAM" id="SSF46626">
    <property type="entry name" value="Cytochrome c"/>
    <property type="match status" value="1"/>
</dbReference>
<evidence type="ECO:0000313" key="10">
    <source>
        <dbReference type="EMBL" id="CDO58292.1"/>
    </source>
</evidence>
<evidence type="ECO:0000256" key="1">
    <source>
        <dbReference type="ARBA" id="ARBA00022448"/>
    </source>
</evidence>
<gene>
    <name evidence="10" type="ORF">BN1012_Phect78</name>
</gene>
<keyword evidence="5 6" id="KW-0408">Iron</keyword>
<dbReference type="Proteomes" id="UP000032160">
    <property type="component" value="Chromosome I"/>
</dbReference>
<dbReference type="Pfam" id="PF00034">
    <property type="entry name" value="Cytochrom_C"/>
    <property type="match status" value="1"/>
</dbReference>
<evidence type="ECO:0000256" key="8">
    <source>
        <dbReference type="SAM" id="Phobius"/>
    </source>
</evidence>
<keyword evidence="11" id="KW-1185">Reference proteome</keyword>
<name>X5MBL8_9HYPH</name>
<dbReference type="Gene3D" id="1.10.760.10">
    <property type="entry name" value="Cytochrome c-like domain"/>
    <property type="match status" value="1"/>
</dbReference>
<evidence type="ECO:0000256" key="5">
    <source>
        <dbReference type="ARBA" id="ARBA00023004"/>
    </source>
</evidence>
<dbReference type="STRING" id="1458461.BN1012_Phect78"/>
<evidence type="ECO:0000256" key="6">
    <source>
        <dbReference type="PROSITE-ProRule" id="PRU00433"/>
    </source>
</evidence>
<keyword evidence="4" id="KW-0249">Electron transport</keyword>
<feature type="compositionally biased region" description="Low complexity" evidence="7">
    <location>
        <begin position="181"/>
        <end position="213"/>
    </location>
</feature>
<dbReference type="PRINTS" id="PR00604">
    <property type="entry name" value="CYTCHRMECIAB"/>
</dbReference>
<dbReference type="InterPro" id="IPR009056">
    <property type="entry name" value="Cyt_c-like_dom"/>
</dbReference>
<keyword evidence="2 6" id="KW-0349">Heme</keyword>
<organism evidence="10 11">
    <name type="scientific">Candidatus Phaeomarinibacter ectocarpi</name>
    <dbReference type="NCBI Taxonomy" id="1458461"/>
    <lineage>
        <taxon>Bacteria</taxon>
        <taxon>Pseudomonadati</taxon>
        <taxon>Pseudomonadota</taxon>
        <taxon>Alphaproteobacteria</taxon>
        <taxon>Hyphomicrobiales</taxon>
        <taxon>Parvibaculaceae</taxon>
        <taxon>Candidatus Phaeomarinibacter</taxon>
    </lineage>
</organism>
<evidence type="ECO:0000256" key="4">
    <source>
        <dbReference type="ARBA" id="ARBA00022982"/>
    </source>
</evidence>
<evidence type="ECO:0000256" key="3">
    <source>
        <dbReference type="ARBA" id="ARBA00022723"/>
    </source>
</evidence>
<evidence type="ECO:0000256" key="7">
    <source>
        <dbReference type="SAM" id="MobiDB-lite"/>
    </source>
</evidence>
<dbReference type="PROSITE" id="PS51007">
    <property type="entry name" value="CYTC"/>
    <property type="match status" value="1"/>
</dbReference>
<keyword evidence="8" id="KW-1133">Transmembrane helix</keyword>
<dbReference type="PATRIC" id="fig|1458461.3.peg.78"/>
<feature type="transmembrane region" description="Helical" evidence="8">
    <location>
        <begin position="12"/>
        <end position="32"/>
    </location>
</feature>
<feature type="domain" description="Cytochrome c" evidence="9">
    <location>
        <begin position="73"/>
        <end position="173"/>
    </location>
</feature>
<dbReference type="InterPro" id="IPR036909">
    <property type="entry name" value="Cyt_c-like_dom_sf"/>
</dbReference>
<dbReference type="RefSeq" id="WP_043948063.1">
    <property type="nucleotide sequence ID" value="NZ_HG966617.1"/>
</dbReference>
<keyword evidence="8" id="KW-0472">Membrane</keyword>
<accession>X5MBL8</accession>
<dbReference type="GO" id="GO:0020037">
    <property type="term" value="F:heme binding"/>
    <property type="evidence" value="ECO:0007669"/>
    <property type="project" value="InterPro"/>
</dbReference>
<dbReference type="GO" id="GO:0009055">
    <property type="term" value="F:electron transfer activity"/>
    <property type="evidence" value="ECO:0007669"/>
    <property type="project" value="InterPro"/>
</dbReference>
<evidence type="ECO:0000259" key="9">
    <source>
        <dbReference type="PROSITE" id="PS51007"/>
    </source>
</evidence>
<dbReference type="KEGG" id="pect:BN1012_Phect78"/>
<dbReference type="GO" id="GO:0046872">
    <property type="term" value="F:metal ion binding"/>
    <property type="evidence" value="ECO:0007669"/>
    <property type="project" value="UniProtKB-KW"/>
</dbReference>
<protein>
    <submittedName>
        <fullName evidence="10">Membrane c-type cytochrome cy</fullName>
    </submittedName>
</protein>
<reference evidence="10 11" key="1">
    <citation type="journal article" date="2014" name="Front. Genet.">
        <title>Genome and metabolic network of "Candidatus Phaeomarinobacter ectocarpi" Ec32, a new candidate genus of Alphaproteobacteria frequently associated with brown algae.</title>
        <authorList>
            <person name="Dittami S.M."/>
            <person name="Barbeyron T."/>
            <person name="Boyen C."/>
            <person name="Cambefort J."/>
            <person name="Collet G."/>
            <person name="Delage L."/>
            <person name="Gobet A."/>
            <person name="Groisillier A."/>
            <person name="Leblanc C."/>
            <person name="Michel G."/>
            <person name="Scornet D."/>
            <person name="Siegel A."/>
            <person name="Tapia J.E."/>
            <person name="Tonon T."/>
        </authorList>
    </citation>
    <scope>NUCLEOTIDE SEQUENCE [LARGE SCALE GENOMIC DNA]</scope>
    <source>
        <strain evidence="10 11">Ec32</strain>
    </source>
</reference>
<sequence>MDSFEFNKVAGAVLASLLILLGVGMFLVPSLYAPTEPEQQAYIVEGVEEEGGAGAGAAEAPIEQPIEALIAVATADRGERVARRCVACHSFDDGGDNKIGPNLWNVMGGKKAHLDNFNYSAAMASSPGQWTWDSMNAFLKKPSDYIPGTIMSFAGLNKPEDRAAIMVYLAEQAPTPFAKPAVPEAAPVEEAAAAEGAPAAGEAAPVEEAAPAASSGGGDEPERNGRPNTETAQ</sequence>
<dbReference type="AlphaFoldDB" id="X5MBL8"/>
<dbReference type="EMBL" id="HG966617">
    <property type="protein sequence ID" value="CDO58292.1"/>
    <property type="molecule type" value="Genomic_DNA"/>
</dbReference>